<reference evidence="11" key="1">
    <citation type="journal article" date="2020" name="Nat. Ecol. Evol.">
        <title>Deeply conserved synteny resolves early events in vertebrate evolution.</title>
        <authorList>
            <person name="Simakov O."/>
            <person name="Marletaz F."/>
            <person name="Yue J.X."/>
            <person name="O'Connell B."/>
            <person name="Jenkins J."/>
            <person name="Brandt A."/>
            <person name="Calef R."/>
            <person name="Tung C.H."/>
            <person name="Huang T.K."/>
            <person name="Schmutz J."/>
            <person name="Satoh N."/>
            <person name="Yu J.K."/>
            <person name="Putnam N.H."/>
            <person name="Green R.E."/>
            <person name="Rokhsar D.S."/>
        </authorList>
    </citation>
    <scope>NUCLEOTIDE SEQUENCE [LARGE SCALE GENOMIC DNA]</scope>
    <source>
        <strain evidence="11">S238N-H82</strain>
    </source>
</reference>
<comment type="catalytic activity">
    <reaction evidence="8">
        <text>L-seryl-[protein] + ATP = O-phospho-L-seryl-[protein] + ADP + H(+)</text>
        <dbReference type="Rhea" id="RHEA:17989"/>
        <dbReference type="Rhea" id="RHEA-COMP:9863"/>
        <dbReference type="Rhea" id="RHEA-COMP:11604"/>
        <dbReference type="ChEBI" id="CHEBI:15378"/>
        <dbReference type="ChEBI" id="CHEBI:29999"/>
        <dbReference type="ChEBI" id="CHEBI:30616"/>
        <dbReference type="ChEBI" id="CHEBI:83421"/>
        <dbReference type="ChEBI" id="CHEBI:456216"/>
        <dbReference type="EC" id="2.7.11.1"/>
    </reaction>
</comment>
<feature type="compositionally biased region" description="Basic and acidic residues" evidence="9">
    <location>
        <begin position="484"/>
        <end position="519"/>
    </location>
</feature>
<dbReference type="GO" id="GO:0005524">
    <property type="term" value="F:ATP binding"/>
    <property type="evidence" value="ECO:0007669"/>
    <property type="project" value="UniProtKB-KW"/>
</dbReference>
<feature type="compositionally biased region" description="Basic residues" evidence="9">
    <location>
        <begin position="829"/>
        <end position="843"/>
    </location>
</feature>
<feature type="compositionally biased region" description="Basic and acidic residues" evidence="9">
    <location>
        <begin position="453"/>
        <end position="467"/>
    </location>
</feature>
<dbReference type="SMART" id="SM00220">
    <property type="entry name" value="S_TKc"/>
    <property type="match status" value="1"/>
</dbReference>
<gene>
    <name evidence="12" type="primary">LOC118419915</name>
</gene>
<dbReference type="GO" id="GO:0005737">
    <property type="term" value="C:cytoplasm"/>
    <property type="evidence" value="ECO:0000318"/>
    <property type="project" value="GO_Central"/>
</dbReference>
<evidence type="ECO:0000256" key="3">
    <source>
        <dbReference type="ARBA" id="ARBA00022679"/>
    </source>
</evidence>
<dbReference type="KEGG" id="bfo:118419915"/>
<keyword evidence="4" id="KW-0547">Nucleotide-binding</keyword>
<dbReference type="SUPFAM" id="SSF56112">
    <property type="entry name" value="Protein kinase-like (PK-like)"/>
    <property type="match status" value="1"/>
</dbReference>
<dbReference type="AlphaFoldDB" id="A0A9J7MXL4"/>
<dbReference type="Proteomes" id="UP000001554">
    <property type="component" value="Chromosome 7"/>
</dbReference>
<evidence type="ECO:0000256" key="8">
    <source>
        <dbReference type="ARBA" id="ARBA00048679"/>
    </source>
</evidence>
<feature type="region of interest" description="Disordered" evidence="9">
    <location>
        <begin position="889"/>
        <end position="926"/>
    </location>
</feature>
<proteinExistence type="predicted"/>
<keyword evidence="2" id="KW-0723">Serine/threonine-protein kinase</keyword>
<evidence type="ECO:0000256" key="7">
    <source>
        <dbReference type="ARBA" id="ARBA00047899"/>
    </source>
</evidence>
<dbReference type="OMA" id="HEDGFHD"/>
<dbReference type="Pfam" id="PF00069">
    <property type="entry name" value="Pkinase"/>
    <property type="match status" value="1"/>
</dbReference>
<dbReference type="PANTHER" id="PTHR24346">
    <property type="entry name" value="MAP/MICROTUBULE AFFINITY-REGULATING KINASE"/>
    <property type="match status" value="1"/>
</dbReference>
<reference evidence="12" key="2">
    <citation type="submission" date="2025-08" db="UniProtKB">
        <authorList>
            <consortium name="RefSeq"/>
        </authorList>
    </citation>
    <scope>IDENTIFICATION</scope>
    <source>
        <strain evidence="12">S238N-H82</strain>
        <tissue evidence="12">Testes</tissue>
    </source>
</reference>
<accession>A0A9J7MXL4</accession>
<dbReference type="Gene3D" id="1.10.510.10">
    <property type="entry name" value="Transferase(Phosphotransferase) domain 1"/>
    <property type="match status" value="1"/>
</dbReference>
<dbReference type="EC" id="2.7.11.1" evidence="1"/>
<keyword evidence="3" id="KW-0808">Transferase</keyword>
<evidence type="ECO:0000256" key="2">
    <source>
        <dbReference type="ARBA" id="ARBA00022527"/>
    </source>
</evidence>
<name>A0A9J7MXL4_BRAFL</name>
<feature type="region of interest" description="Disordered" evidence="9">
    <location>
        <begin position="355"/>
        <end position="594"/>
    </location>
</feature>
<dbReference type="InterPro" id="IPR011009">
    <property type="entry name" value="Kinase-like_dom_sf"/>
</dbReference>
<evidence type="ECO:0000313" key="12">
    <source>
        <dbReference type="RefSeq" id="XP_035682471.1"/>
    </source>
</evidence>
<evidence type="ECO:0000313" key="11">
    <source>
        <dbReference type="Proteomes" id="UP000001554"/>
    </source>
</evidence>
<feature type="region of interest" description="Disordered" evidence="9">
    <location>
        <begin position="829"/>
        <end position="851"/>
    </location>
</feature>
<dbReference type="InterPro" id="IPR000719">
    <property type="entry name" value="Prot_kinase_dom"/>
</dbReference>
<dbReference type="GO" id="GO:0035556">
    <property type="term" value="P:intracellular signal transduction"/>
    <property type="evidence" value="ECO:0000318"/>
    <property type="project" value="GO_Central"/>
</dbReference>
<comment type="catalytic activity">
    <reaction evidence="7">
        <text>L-threonyl-[protein] + ATP = O-phospho-L-threonyl-[protein] + ADP + H(+)</text>
        <dbReference type="Rhea" id="RHEA:46608"/>
        <dbReference type="Rhea" id="RHEA-COMP:11060"/>
        <dbReference type="Rhea" id="RHEA-COMP:11605"/>
        <dbReference type="ChEBI" id="CHEBI:15378"/>
        <dbReference type="ChEBI" id="CHEBI:30013"/>
        <dbReference type="ChEBI" id="CHEBI:30616"/>
        <dbReference type="ChEBI" id="CHEBI:61977"/>
        <dbReference type="ChEBI" id="CHEBI:456216"/>
        <dbReference type="EC" id="2.7.11.1"/>
    </reaction>
</comment>
<feature type="compositionally biased region" description="Basic and acidic residues" evidence="9">
    <location>
        <begin position="537"/>
        <end position="575"/>
    </location>
</feature>
<dbReference type="GeneID" id="118419915"/>
<organism evidence="11 12">
    <name type="scientific">Branchiostoma floridae</name>
    <name type="common">Florida lancelet</name>
    <name type="synonym">Amphioxus</name>
    <dbReference type="NCBI Taxonomy" id="7739"/>
    <lineage>
        <taxon>Eukaryota</taxon>
        <taxon>Metazoa</taxon>
        <taxon>Chordata</taxon>
        <taxon>Cephalochordata</taxon>
        <taxon>Leptocardii</taxon>
        <taxon>Amphioxiformes</taxon>
        <taxon>Branchiostomatidae</taxon>
        <taxon>Branchiostoma</taxon>
    </lineage>
</organism>
<evidence type="ECO:0000259" key="10">
    <source>
        <dbReference type="PROSITE" id="PS50011"/>
    </source>
</evidence>
<feature type="domain" description="Protein kinase" evidence="10">
    <location>
        <begin position="21"/>
        <end position="314"/>
    </location>
</feature>
<protein>
    <recommendedName>
        <fullName evidence="1">non-specific serine/threonine protein kinase</fullName>
        <ecNumber evidence="1">2.7.11.1</ecNumber>
    </recommendedName>
</protein>
<evidence type="ECO:0000256" key="9">
    <source>
        <dbReference type="SAM" id="MobiDB-lite"/>
    </source>
</evidence>
<evidence type="ECO:0000256" key="6">
    <source>
        <dbReference type="ARBA" id="ARBA00022840"/>
    </source>
</evidence>
<feature type="compositionally biased region" description="Basic and acidic residues" evidence="9">
    <location>
        <begin position="434"/>
        <end position="446"/>
    </location>
</feature>
<dbReference type="PROSITE" id="PS50011">
    <property type="entry name" value="PROTEIN_KINASE_DOM"/>
    <property type="match status" value="1"/>
</dbReference>
<sequence>MDLNDCESDAVHGECVRHGYLLRDTTLGTGSFGLVRLARAQEAAKTRNRRLEEDTNKKGNDRVAIKILHKKALRQGKDKFFVKRALKREVDILQGLDHPHVIYLYENFETAARKYLVLEYAQKGQLSVFVHRYRVRRGIGLHEDLARRFTNQLVDGLMHVHGHGFVHRDIKDENILLDSEFNVKISDFGFATKMTKGYMREYGPMKRLETFCGSMEYMAPEILRAEPYDGVLADIWSLGVVFYTMLAGVRPYNVPTDLDREVRIETLLQKMEGELDFSKSKHLSNESKYLAEKILQVDTKRRPSLKQISTNSWLRRPYVKSEDVPELVVFFKEHYGDMESPKSSDCNAENIRQVDDEEAVQSGREGGAESSSDAGSFKPQLGPQGLDADLDGRKAPSPLNTTPEELSQDEPYGKPTDPTANSTNARNSRRERKRVGLDKTSDRNELEESAQQLKKEGHNKIEHQDQKQRRRAKSNTKQNTKNPESGKAKEEDNTVAIPDRKESKKEVNKQRKTSEDGTKVKSKIAPPSDGQVNHISADNRKSIKREESRGQRINEVAEKHTKKELHEPSTDDHVTVTRKNRGSTLKKKKTNRVGDGKRFQAKKIKTPDHTYVEAPVHTAVEASVHTAVESIQDDYDYSDDFEEDSEDSTSSLVVEDIRDHKTTGVQLTEKQDKVQHHKKSVPERRDKNPKNITLKKKRAAKTALSSIKSKASEPAMGRLHSSGKARAVRGVKSDHASPWYSKKRESSPETLSPPPPELITAGDGKIEDLRSEASSFDLEEENELRAAVPLKVKRGSSNRVRTVTKNNKKVARLTGKRSEGAVVGGRNIKKRDRKARKKLGNQRRNREEKVEADRFLPPIDTNWKAGQLVAQLPPMDTKPAGDVQRFRSRMLCTPHAKTGRIQTRGKSSDDAHLSRNGGRNRLSAWP</sequence>
<feature type="compositionally biased region" description="Basic and acidic residues" evidence="9">
    <location>
        <begin position="669"/>
        <end position="689"/>
    </location>
</feature>
<feature type="region of interest" description="Disordered" evidence="9">
    <location>
        <begin position="635"/>
        <end position="781"/>
    </location>
</feature>
<dbReference type="PROSITE" id="PS00108">
    <property type="entry name" value="PROTEIN_KINASE_ST"/>
    <property type="match status" value="1"/>
</dbReference>
<evidence type="ECO:0000256" key="4">
    <source>
        <dbReference type="ARBA" id="ARBA00022741"/>
    </source>
</evidence>
<feature type="compositionally biased region" description="Acidic residues" evidence="9">
    <location>
        <begin position="635"/>
        <end position="647"/>
    </location>
</feature>
<dbReference type="OrthoDB" id="10035596at2759"/>
<keyword evidence="5" id="KW-0418">Kinase</keyword>
<dbReference type="FunFam" id="1.10.510.10:FF:000571">
    <property type="entry name" value="Maternal embryonic leucine zipper kinase"/>
    <property type="match status" value="1"/>
</dbReference>
<keyword evidence="6" id="KW-0067">ATP-binding</keyword>
<feature type="compositionally biased region" description="Basic residues" evidence="9">
    <location>
        <begin position="576"/>
        <end position="591"/>
    </location>
</feature>
<dbReference type="GO" id="GO:0000226">
    <property type="term" value="P:microtubule cytoskeleton organization"/>
    <property type="evidence" value="ECO:0000318"/>
    <property type="project" value="GO_Central"/>
</dbReference>
<dbReference type="InterPro" id="IPR008271">
    <property type="entry name" value="Ser/Thr_kinase_AS"/>
</dbReference>
<dbReference type="PANTHER" id="PTHR24346:SF42">
    <property type="entry name" value="SERINE_THREONINE-PROTEIN KINASE SIK3"/>
    <property type="match status" value="1"/>
</dbReference>
<dbReference type="RefSeq" id="XP_035682471.1">
    <property type="nucleotide sequence ID" value="XM_035826578.1"/>
</dbReference>
<evidence type="ECO:0000256" key="1">
    <source>
        <dbReference type="ARBA" id="ARBA00012513"/>
    </source>
</evidence>
<keyword evidence="11" id="KW-1185">Reference proteome</keyword>
<dbReference type="GO" id="GO:0050321">
    <property type="term" value="F:tau-protein kinase activity"/>
    <property type="evidence" value="ECO:0000318"/>
    <property type="project" value="GO_Central"/>
</dbReference>
<evidence type="ECO:0000256" key="5">
    <source>
        <dbReference type="ARBA" id="ARBA00022777"/>
    </source>
</evidence>